<evidence type="ECO:0000256" key="2">
    <source>
        <dbReference type="SAM" id="Phobius"/>
    </source>
</evidence>
<protein>
    <submittedName>
        <fullName evidence="3">Uncharacterized protein</fullName>
    </submittedName>
</protein>
<dbReference type="RefSeq" id="WP_200586336.1">
    <property type="nucleotide sequence ID" value="NZ_JAEHFY010000014.1"/>
</dbReference>
<dbReference type="EMBL" id="JAEHFY010000014">
    <property type="protein sequence ID" value="MBK0383532.1"/>
    <property type="molecule type" value="Genomic_DNA"/>
</dbReference>
<accession>A0ABS1BL82</accession>
<evidence type="ECO:0000313" key="3">
    <source>
        <dbReference type="EMBL" id="MBK0383532.1"/>
    </source>
</evidence>
<feature type="compositionally biased region" description="Basic and acidic residues" evidence="1">
    <location>
        <begin position="207"/>
        <end position="223"/>
    </location>
</feature>
<keyword evidence="2" id="KW-0812">Transmembrane</keyword>
<feature type="compositionally biased region" description="Polar residues" evidence="1">
    <location>
        <begin position="274"/>
        <end position="284"/>
    </location>
</feature>
<feature type="region of interest" description="Disordered" evidence="1">
    <location>
        <begin position="198"/>
        <end position="223"/>
    </location>
</feature>
<comment type="caution">
    <text evidence="3">The sequence shown here is derived from an EMBL/GenBank/DDBJ whole genome shotgun (WGS) entry which is preliminary data.</text>
</comment>
<dbReference type="Proteomes" id="UP000660024">
    <property type="component" value="Unassembled WGS sequence"/>
</dbReference>
<keyword evidence="2" id="KW-0472">Membrane</keyword>
<feature type="compositionally biased region" description="Polar residues" evidence="1">
    <location>
        <begin position="293"/>
        <end position="303"/>
    </location>
</feature>
<evidence type="ECO:0000313" key="4">
    <source>
        <dbReference type="Proteomes" id="UP000660024"/>
    </source>
</evidence>
<sequence>MPNIIKQLRPTINDTIGNGGFSPIIPGLIQTPNSDGSNGGTNSTPLGNIISDLFKKSLANDTGANGGGFQVGQYTNDDDDDSLTPLIAFEDNEIFDGLRRSKPFTPNIRDAISAFVGKEKGGKISGLVSGYAFGLPDTYFRRKNQPLNFSGDNNIEFYDEVFPQELTDEEFEHVLNLDEDYESFLGIHIGKKSKARAAARKEKRVARRDARKDARAARKQARVDRKNKRLEIKQYKAETKRIGAENGEPSGFDKILNTAKSVFGGGNNDDLSEPINTGEENYQDGNYDDGSGTDENGNLIQPTIKSNTTTQGFFGQNKTVAIIIILALVGAAIYFIKNNHGK</sequence>
<gene>
    <name evidence="3" type="ORF">I5M32_11245</name>
</gene>
<feature type="region of interest" description="Disordered" evidence="1">
    <location>
        <begin position="266"/>
        <end position="303"/>
    </location>
</feature>
<keyword evidence="4" id="KW-1185">Reference proteome</keyword>
<name>A0ABS1BL82_9SPHI</name>
<reference evidence="3 4" key="1">
    <citation type="submission" date="2020-12" db="EMBL/GenBank/DDBJ databases">
        <title>Bacterial novel species Pedobacter sp. SD-b isolated from soil.</title>
        <authorList>
            <person name="Jung H.-Y."/>
        </authorList>
    </citation>
    <scope>NUCLEOTIDE SEQUENCE [LARGE SCALE GENOMIC DNA]</scope>
    <source>
        <strain evidence="3 4">SD-b</strain>
    </source>
</reference>
<keyword evidence="2" id="KW-1133">Transmembrane helix</keyword>
<feature type="transmembrane region" description="Helical" evidence="2">
    <location>
        <begin position="319"/>
        <end position="336"/>
    </location>
</feature>
<organism evidence="3 4">
    <name type="scientific">Pedobacter segetis</name>
    <dbReference type="NCBI Taxonomy" id="2793069"/>
    <lineage>
        <taxon>Bacteria</taxon>
        <taxon>Pseudomonadati</taxon>
        <taxon>Bacteroidota</taxon>
        <taxon>Sphingobacteriia</taxon>
        <taxon>Sphingobacteriales</taxon>
        <taxon>Sphingobacteriaceae</taxon>
        <taxon>Pedobacter</taxon>
    </lineage>
</organism>
<proteinExistence type="predicted"/>
<evidence type="ECO:0000256" key="1">
    <source>
        <dbReference type="SAM" id="MobiDB-lite"/>
    </source>
</evidence>